<feature type="region of interest" description="Disordered" evidence="1">
    <location>
        <begin position="93"/>
        <end position="114"/>
    </location>
</feature>
<feature type="region of interest" description="Disordered" evidence="1">
    <location>
        <begin position="1"/>
        <end position="22"/>
    </location>
</feature>
<comment type="caution">
    <text evidence="3">The sequence shown here is derived from an EMBL/GenBank/DDBJ whole genome shotgun (WGS) entry which is preliminary data.</text>
</comment>
<feature type="non-terminal residue" evidence="3">
    <location>
        <position position="1"/>
    </location>
</feature>
<gene>
    <name evidence="3" type="ORF">EJB05_19205</name>
</gene>
<dbReference type="OrthoDB" id="608866at2759"/>
<feature type="compositionally biased region" description="Basic and acidic residues" evidence="1">
    <location>
        <begin position="643"/>
        <end position="656"/>
    </location>
</feature>
<reference evidence="3 4" key="1">
    <citation type="journal article" date="2019" name="Sci. Rep.">
        <title>A high-quality genome of Eragrostis curvula grass provides insights into Poaceae evolution and supports new strategies to enhance forage quality.</title>
        <authorList>
            <person name="Carballo J."/>
            <person name="Santos B.A.C.M."/>
            <person name="Zappacosta D."/>
            <person name="Garbus I."/>
            <person name="Selva J.P."/>
            <person name="Gallo C.A."/>
            <person name="Diaz A."/>
            <person name="Albertini E."/>
            <person name="Caccamo M."/>
            <person name="Echenique V."/>
        </authorList>
    </citation>
    <scope>NUCLEOTIDE SEQUENCE [LARGE SCALE GENOMIC DNA]</scope>
    <source>
        <strain evidence="4">cv. Victoria</strain>
        <tissue evidence="3">Leaf</tissue>
    </source>
</reference>
<dbReference type="CDD" id="cd11660">
    <property type="entry name" value="SANT_TRF"/>
    <property type="match status" value="1"/>
</dbReference>
<evidence type="ECO:0000256" key="1">
    <source>
        <dbReference type="SAM" id="MobiDB-lite"/>
    </source>
</evidence>
<dbReference type="SUPFAM" id="SSF46689">
    <property type="entry name" value="Homeodomain-like"/>
    <property type="match status" value="1"/>
</dbReference>
<dbReference type="EMBL" id="RWGY01000011">
    <property type="protein sequence ID" value="TVU27708.1"/>
    <property type="molecule type" value="Genomic_DNA"/>
</dbReference>
<dbReference type="InterPro" id="IPR009057">
    <property type="entry name" value="Homeodomain-like_sf"/>
</dbReference>
<accession>A0A5J9UWP0</accession>
<proteinExistence type="predicted"/>
<evidence type="ECO:0000313" key="3">
    <source>
        <dbReference type="EMBL" id="TVU27708.1"/>
    </source>
</evidence>
<name>A0A5J9UWP0_9POAL</name>
<organism evidence="3 4">
    <name type="scientific">Eragrostis curvula</name>
    <name type="common">weeping love grass</name>
    <dbReference type="NCBI Taxonomy" id="38414"/>
    <lineage>
        <taxon>Eukaryota</taxon>
        <taxon>Viridiplantae</taxon>
        <taxon>Streptophyta</taxon>
        <taxon>Embryophyta</taxon>
        <taxon>Tracheophyta</taxon>
        <taxon>Spermatophyta</taxon>
        <taxon>Magnoliopsida</taxon>
        <taxon>Liliopsida</taxon>
        <taxon>Poales</taxon>
        <taxon>Poaceae</taxon>
        <taxon>PACMAD clade</taxon>
        <taxon>Chloridoideae</taxon>
        <taxon>Eragrostideae</taxon>
        <taxon>Eragrostidinae</taxon>
        <taxon>Eragrostis</taxon>
    </lineage>
</organism>
<feature type="region of interest" description="Disordered" evidence="1">
    <location>
        <begin position="618"/>
        <end position="663"/>
    </location>
</feature>
<dbReference type="Gramene" id="TVU27708">
    <property type="protein sequence ID" value="TVU27708"/>
    <property type="gene ID" value="EJB05_19205"/>
</dbReference>
<evidence type="ECO:0000259" key="2">
    <source>
        <dbReference type="PROSITE" id="PS50090"/>
    </source>
</evidence>
<keyword evidence="4" id="KW-1185">Reference proteome</keyword>
<feature type="region of interest" description="Disordered" evidence="1">
    <location>
        <begin position="273"/>
        <end position="299"/>
    </location>
</feature>
<feature type="compositionally biased region" description="Low complexity" evidence="1">
    <location>
        <begin position="283"/>
        <end position="296"/>
    </location>
</feature>
<dbReference type="InterPro" id="IPR001005">
    <property type="entry name" value="SANT/Myb"/>
</dbReference>
<protein>
    <recommendedName>
        <fullName evidence="2">Myb-like domain-containing protein</fullName>
    </recommendedName>
</protein>
<sequence>METPISPGAGGSPSEGDGSRMKKVEDVDSFYVMRGYPDAASYIEAKRQVPHKEILERVSSILNGIGIAPSGKGIDTGNLKGYRYFGATSIDKLDSQEDTGEPNEADKSSSVTAEGSKKMLIASSKQILQKAPPKGLAIKDVRNEFFPHWKSVLSARMQVNIIPPCELSMKDRKAVQGTKLSRKGVHAPNKSRGNVALMLLPQLAIRYECRRQLCTVVSTSLKLLRCNHPVKSRLLLDRDNGNGFITLAILGFICRMSSKVMITYKRKRVTSHHNTADETAHDSSSAASNNLAASSLPPKHEANAENYVKDEDNFLTSTEQHSVCTSAPQNIKEELAIGSGTHKPDKGENKLHLCGSLLQKEQTEICCAAILSTAEAQSDKLCTNDTNSAIPVSSSVCDPMYIDGMTNRTEDSNTSALVEINCHQALKNPVISDQCKNKFSPLLTFSRRVKKKKSSGELAEENCSPDSKQCSALTCSPPRLSPCATHLLKNADGESSDIEPKRATVGNSGLPIQTEHSHERESLHVVKSSVQHVFPSQIAEVVNQLEPNGTPVSKFTGVHEVEKDARVENLSKTLSDTIELPKVIDVKGDGHANGQTGSLQSSIQEINVSLLKPTDKSLPEDLLESQGSTKNVPVIVLDDDSDEKGKELENSEHRDQGVWNKNKSRFSSGKVDLNCAELRQEPPLHMDDPSIRWLPDQDQFGNAQKHMSQPIERMFFTKEKDVIYGKQQQHEGSSTMPTSYSNFFDLTPQWNTGTLKAPLNLPSELKFRIMDKVPEFSLDLSLDSYWDSNLSSRRSSKFSLGGTSGMSHKLTEKLGTYSYKRHSAPWSEEELDFLWIGVRRYGVNNWNAMLRDTRLRFSNSRMPDDLAKQWDKEQKKLLGTDFLPSIRTSGVVPAPPPHIAEDYLGRGSSHALDAQSHCFLQLKRIFH</sequence>
<dbReference type="PROSITE" id="PS50090">
    <property type="entry name" value="MYB_LIKE"/>
    <property type="match status" value="1"/>
</dbReference>
<dbReference type="Proteomes" id="UP000324897">
    <property type="component" value="Chromosome 1"/>
</dbReference>
<dbReference type="Gene3D" id="1.10.10.60">
    <property type="entry name" value="Homeodomain-like"/>
    <property type="match status" value="1"/>
</dbReference>
<feature type="domain" description="Myb-like" evidence="2">
    <location>
        <begin position="818"/>
        <end position="874"/>
    </location>
</feature>
<dbReference type="AlphaFoldDB" id="A0A5J9UWP0"/>
<evidence type="ECO:0000313" key="4">
    <source>
        <dbReference type="Proteomes" id="UP000324897"/>
    </source>
</evidence>